<dbReference type="SUPFAM" id="SSF50891">
    <property type="entry name" value="Cyclophilin-like"/>
    <property type="match status" value="1"/>
</dbReference>
<dbReference type="Gene3D" id="2.40.100.10">
    <property type="entry name" value="Cyclophilin-like"/>
    <property type="match status" value="1"/>
</dbReference>
<keyword evidence="2" id="KW-0378">Hydrolase</keyword>
<dbReference type="Pfam" id="PF02682">
    <property type="entry name" value="CT_C_D"/>
    <property type="match status" value="1"/>
</dbReference>
<protein>
    <recommendedName>
        <fullName evidence="4">Carboxyltransferase domain-containing protein</fullName>
    </recommendedName>
</protein>
<dbReference type="Proteomes" id="UP000641514">
    <property type="component" value="Unassembled WGS sequence"/>
</dbReference>
<evidence type="ECO:0000313" key="6">
    <source>
        <dbReference type="Proteomes" id="UP000641514"/>
    </source>
</evidence>
<sequence>MRISAMGPNAYLIECDTLDGVHQAYRQLREQKLPGIIDLVPGAVTLLVRHDATRVTADTLTNALRDHDTSEARTDAPRVITISVTYDGDDLADVAHHTGLSTDEVIEAHTGTQWTVAFSGFAPGFAYLTGGDARLHVPRRATPRTTVPAGSVGLAGHYSGIYPRPSPGGWNIIGTTTQTLWDLHADPPGLLQPGMHVKFVAQK</sequence>
<dbReference type="PANTHER" id="PTHR34698">
    <property type="entry name" value="5-OXOPROLINASE SUBUNIT B"/>
    <property type="match status" value="1"/>
</dbReference>
<dbReference type="AlphaFoldDB" id="A0A916UIP6"/>
<keyword evidence="6" id="KW-1185">Reference proteome</keyword>
<dbReference type="InterPro" id="IPR010016">
    <property type="entry name" value="PxpB"/>
</dbReference>
<comment type="caution">
    <text evidence="5">The sequence shown here is derived from an EMBL/GenBank/DDBJ whole genome shotgun (WGS) entry which is preliminary data.</text>
</comment>
<evidence type="ECO:0000313" key="5">
    <source>
        <dbReference type="EMBL" id="GGC74435.1"/>
    </source>
</evidence>
<name>A0A916UIP6_9ACTN</name>
<dbReference type="SUPFAM" id="SSF160467">
    <property type="entry name" value="PH0987 N-terminal domain-like"/>
    <property type="match status" value="1"/>
</dbReference>
<dbReference type="InterPro" id="IPR029000">
    <property type="entry name" value="Cyclophilin-like_dom_sf"/>
</dbReference>
<dbReference type="PANTHER" id="PTHR34698:SF2">
    <property type="entry name" value="5-OXOPROLINASE SUBUNIT B"/>
    <property type="match status" value="1"/>
</dbReference>
<evidence type="ECO:0000256" key="1">
    <source>
        <dbReference type="ARBA" id="ARBA00022741"/>
    </source>
</evidence>
<accession>A0A916UIP6</accession>
<gene>
    <name evidence="5" type="ORF">GCM10011410_29670</name>
</gene>
<dbReference type="Gene3D" id="3.30.1360.40">
    <property type="match status" value="1"/>
</dbReference>
<dbReference type="RefSeq" id="WP_188676675.1">
    <property type="nucleotide sequence ID" value="NZ_BMJH01000003.1"/>
</dbReference>
<evidence type="ECO:0000256" key="3">
    <source>
        <dbReference type="ARBA" id="ARBA00022840"/>
    </source>
</evidence>
<dbReference type="SMART" id="SM00796">
    <property type="entry name" value="AHS1"/>
    <property type="match status" value="1"/>
</dbReference>
<evidence type="ECO:0000256" key="2">
    <source>
        <dbReference type="ARBA" id="ARBA00022801"/>
    </source>
</evidence>
<organism evidence="5 6">
    <name type="scientific">Hoyosella rhizosphaerae</name>
    <dbReference type="NCBI Taxonomy" id="1755582"/>
    <lineage>
        <taxon>Bacteria</taxon>
        <taxon>Bacillati</taxon>
        <taxon>Actinomycetota</taxon>
        <taxon>Actinomycetes</taxon>
        <taxon>Mycobacteriales</taxon>
        <taxon>Hoyosellaceae</taxon>
        <taxon>Hoyosella</taxon>
    </lineage>
</organism>
<reference evidence="5" key="1">
    <citation type="journal article" date="2014" name="Int. J. Syst. Evol. Microbiol.">
        <title>Complete genome sequence of Corynebacterium casei LMG S-19264T (=DSM 44701T), isolated from a smear-ripened cheese.</title>
        <authorList>
            <consortium name="US DOE Joint Genome Institute (JGI-PGF)"/>
            <person name="Walter F."/>
            <person name="Albersmeier A."/>
            <person name="Kalinowski J."/>
            <person name="Ruckert C."/>
        </authorList>
    </citation>
    <scope>NUCLEOTIDE SEQUENCE</scope>
    <source>
        <strain evidence="5">CGMCC 1.15478</strain>
    </source>
</reference>
<dbReference type="GO" id="GO:0005524">
    <property type="term" value="F:ATP binding"/>
    <property type="evidence" value="ECO:0007669"/>
    <property type="project" value="UniProtKB-KW"/>
</dbReference>
<feature type="domain" description="Carboxyltransferase" evidence="4">
    <location>
        <begin position="1"/>
        <end position="191"/>
    </location>
</feature>
<dbReference type="InterPro" id="IPR003833">
    <property type="entry name" value="CT_C_D"/>
</dbReference>
<proteinExistence type="predicted"/>
<evidence type="ECO:0000259" key="4">
    <source>
        <dbReference type="SMART" id="SM00796"/>
    </source>
</evidence>
<dbReference type="EMBL" id="BMJH01000003">
    <property type="protein sequence ID" value="GGC74435.1"/>
    <property type="molecule type" value="Genomic_DNA"/>
</dbReference>
<keyword evidence="3" id="KW-0067">ATP-binding</keyword>
<dbReference type="GO" id="GO:0016787">
    <property type="term" value="F:hydrolase activity"/>
    <property type="evidence" value="ECO:0007669"/>
    <property type="project" value="UniProtKB-KW"/>
</dbReference>
<reference evidence="5" key="2">
    <citation type="submission" date="2020-09" db="EMBL/GenBank/DDBJ databases">
        <authorList>
            <person name="Sun Q."/>
            <person name="Zhou Y."/>
        </authorList>
    </citation>
    <scope>NUCLEOTIDE SEQUENCE</scope>
    <source>
        <strain evidence="5">CGMCC 1.15478</strain>
    </source>
</reference>
<keyword evidence="1" id="KW-0547">Nucleotide-binding</keyword>
<dbReference type="NCBIfam" id="TIGR00370">
    <property type="entry name" value="5-oxoprolinase subunit PxpB"/>
    <property type="match status" value="1"/>
</dbReference>